<organism evidence="3 4">
    <name type="scientific">Gekko japonicus</name>
    <name type="common">Schlegel's Japanese gecko</name>
    <dbReference type="NCBI Taxonomy" id="146911"/>
    <lineage>
        <taxon>Eukaryota</taxon>
        <taxon>Metazoa</taxon>
        <taxon>Chordata</taxon>
        <taxon>Craniata</taxon>
        <taxon>Vertebrata</taxon>
        <taxon>Euteleostomi</taxon>
        <taxon>Lepidosauria</taxon>
        <taxon>Squamata</taxon>
        <taxon>Bifurcata</taxon>
        <taxon>Gekkota</taxon>
        <taxon>Gekkonidae</taxon>
        <taxon>Gekkoninae</taxon>
        <taxon>Gekko</taxon>
    </lineage>
</organism>
<keyword evidence="1" id="KW-0732">Signal</keyword>
<dbReference type="InterPro" id="IPR029045">
    <property type="entry name" value="ClpP/crotonase-like_dom_sf"/>
</dbReference>
<evidence type="ECO:0000313" key="4">
    <source>
        <dbReference type="RefSeq" id="XP_015284121.1"/>
    </source>
</evidence>
<dbReference type="PANTHER" id="PTHR11261">
    <property type="entry name" value="INTERPHOTORECEPTOR RETINOID-BINDING PROTEIN"/>
    <property type="match status" value="1"/>
</dbReference>
<dbReference type="Gene3D" id="3.90.226.10">
    <property type="entry name" value="2-enoyl-CoA Hydratase, Chain A, domain 1"/>
    <property type="match status" value="1"/>
</dbReference>
<dbReference type="Pfam" id="PF11918">
    <property type="entry name" value="Peptidase_S41_N"/>
    <property type="match status" value="2"/>
</dbReference>
<dbReference type="SUPFAM" id="SSF52096">
    <property type="entry name" value="ClpP/crotonase"/>
    <property type="match status" value="1"/>
</dbReference>
<feature type="signal peptide" evidence="1">
    <location>
        <begin position="1"/>
        <end position="20"/>
    </location>
</feature>
<evidence type="ECO:0000256" key="1">
    <source>
        <dbReference type="SAM" id="SignalP"/>
    </source>
</evidence>
<sequence>MAWRQCHLFLMALVFSSIRTEEVFQPTLVLDMAKLLLDNYCFPENLVGMQEAIEQAIKNGEILDISDPNLLASVLTAGVQGALNDPRLVISYEPWTPTAPKQETDASPTSEQLLELIQHVVKSEVLEGNVGYLRIDYIIGQETIQRIGAFLIEKVWKTLMETSALVLDLRYATGGKVSGIPFIISYLHRDDQVLHVDTVYNRLSNSTTEIWTLPKVLGTRYGKDKDVVVLISQYTTGVAEAVAYALKHMHRAIIVGERSAGGSLDIQKLRIGASQFYMTIPVSRSVSPLSGSGQTWEGSGVVPSVAASAERAPEEALAILALRKAIPDAIDQLASILRNNYAMVDR</sequence>
<dbReference type="GeneID" id="107125187"/>
<dbReference type="PANTHER" id="PTHR11261:SF3">
    <property type="entry name" value="RETINOL-BINDING PROTEIN 3"/>
    <property type="match status" value="1"/>
</dbReference>
<keyword evidence="3" id="KW-1185">Reference proteome</keyword>
<feature type="chain" id="PRO_5046057878" evidence="1">
    <location>
        <begin position="21"/>
        <end position="346"/>
    </location>
</feature>
<feature type="domain" description="Tail specific protease" evidence="2">
    <location>
        <begin position="109"/>
        <end position="308"/>
    </location>
</feature>
<dbReference type="RefSeq" id="XP_015284121.1">
    <property type="nucleotide sequence ID" value="XM_015428635.1"/>
</dbReference>
<dbReference type="SMART" id="SM00245">
    <property type="entry name" value="TSPc"/>
    <property type="match status" value="1"/>
</dbReference>
<dbReference type="Pfam" id="PF03572">
    <property type="entry name" value="Peptidase_S41"/>
    <property type="match status" value="1"/>
</dbReference>
<name>A0ABM1LDT4_GEKJA</name>
<protein>
    <submittedName>
        <fullName evidence="4">Retinol-binding protein 3-like</fullName>
    </submittedName>
</protein>
<gene>
    <name evidence="4" type="primary">LOC107125187</name>
</gene>
<dbReference type="Gene3D" id="3.30.750.44">
    <property type="match status" value="1"/>
</dbReference>
<evidence type="ECO:0000259" key="2">
    <source>
        <dbReference type="SMART" id="SM00245"/>
    </source>
</evidence>
<proteinExistence type="predicted"/>
<dbReference type="Proteomes" id="UP000694871">
    <property type="component" value="Unplaced"/>
</dbReference>
<reference evidence="4" key="1">
    <citation type="submission" date="2025-08" db="UniProtKB">
        <authorList>
            <consortium name="RefSeq"/>
        </authorList>
    </citation>
    <scope>IDENTIFICATION</scope>
</reference>
<dbReference type="CDD" id="cd07563">
    <property type="entry name" value="Peptidase_S41_IRBP"/>
    <property type="match status" value="1"/>
</dbReference>
<accession>A0ABM1LDT4</accession>
<dbReference type="InterPro" id="IPR005151">
    <property type="entry name" value="Tail-specific_protease"/>
</dbReference>
<feature type="non-terminal residue" evidence="4">
    <location>
        <position position="346"/>
    </location>
</feature>
<evidence type="ECO:0000313" key="3">
    <source>
        <dbReference type="Proteomes" id="UP000694871"/>
    </source>
</evidence>